<evidence type="ECO:0000313" key="3">
    <source>
        <dbReference type="Proteomes" id="UP000053776"/>
    </source>
</evidence>
<evidence type="ECO:0000256" key="1">
    <source>
        <dbReference type="SAM" id="MobiDB-lite"/>
    </source>
</evidence>
<dbReference type="Proteomes" id="UP000053776">
    <property type="component" value="Unassembled WGS sequence"/>
</dbReference>
<name>A0A0J9T4H4_PLAVI</name>
<gene>
    <name evidence="2" type="ORF">PVMG_03580</name>
</gene>
<reference evidence="2 3" key="1">
    <citation type="submission" date="2011-08" db="EMBL/GenBank/DDBJ databases">
        <title>The Genome Sequence of Plasmodium vivax Mauritania I.</title>
        <authorList>
            <consortium name="The Broad Institute Genome Sequencing Platform"/>
            <consortium name="The Broad Institute Genome Sequencing Center for Infectious Disease"/>
            <person name="Neafsey D."/>
            <person name="Carlton J."/>
            <person name="Barnwell J."/>
            <person name="Collins W."/>
            <person name="Escalante A."/>
            <person name="Mullikin J."/>
            <person name="Saul A."/>
            <person name="Guigo R."/>
            <person name="Camara F."/>
            <person name="Young S.K."/>
            <person name="Zeng Q."/>
            <person name="Gargeya S."/>
            <person name="Fitzgerald M."/>
            <person name="Haas B."/>
            <person name="Abouelleil A."/>
            <person name="Alvarado L."/>
            <person name="Arachchi H.M."/>
            <person name="Berlin A."/>
            <person name="Brown A."/>
            <person name="Chapman S.B."/>
            <person name="Chen Z."/>
            <person name="Dunbar C."/>
            <person name="Freedman E."/>
            <person name="Gearin G."/>
            <person name="Gellesch M."/>
            <person name="Goldberg J."/>
            <person name="Griggs A."/>
            <person name="Gujja S."/>
            <person name="Heiman D."/>
            <person name="Howarth C."/>
            <person name="Larson L."/>
            <person name="Lui A."/>
            <person name="MacDonald P.J.P."/>
            <person name="Montmayeur A."/>
            <person name="Murphy C."/>
            <person name="Neiman D."/>
            <person name="Pearson M."/>
            <person name="Priest M."/>
            <person name="Roberts A."/>
            <person name="Saif S."/>
            <person name="Shea T."/>
            <person name="Shenoy N."/>
            <person name="Sisk P."/>
            <person name="Stolte C."/>
            <person name="Sykes S."/>
            <person name="Wortman J."/>
            <person name="Nusbaum C."/>
            <person name="Birren B."/>
        </authorList>
    </citation>
    <scope>NUCLEOTIDE SEQUENCE [LARGE SCALE GENOMIC DNA]</scope>
    <source>
        <strain evidence="2 3">Mauritania I</strain>
    </source>
</reference>
<dbReference type="AlphaFoldDB" id="A0A0J9T4H4"/>
<feature type="compositionally biased region" description="Polar residues" evidence="1">
    <location>
        <begin position="392"/>
        <end position="403"/>
    </location>
</feature>
<feature type="compositionally biased region" description="Polar residues" evidence="1">
    <location>
        <begin position="410"/>
        <end position="445"/>
    </location>
</feature>
<sequence>MKRAKDEQTPSDEDKYEKYSLYKSDKASPGGQIPPPSSAMTSQVESVYFVNYRAVVVKTKRYYVTQNSYMLFGDVFKIYNLKGEIKKIHAFFPGDENNLSDTLIMLKTTVVAVTTSKAEALRVADGIEMTCKICRKKRKATKFSIEGFLRKVRCDTCRVKPKNLINKMRRVNNVKGEQQTFLAVSSNTTNDSSCTPSAAAAMATSVNPSRTGRKSAPLCNDAADEIIAMIIELIKYISWMQKALMRASKGNYVIDHTEINIEKISKVVHSAQVLCNKLLRQKSLVDQTGSNSRNFTNFIPMYNTNSNNLRMKYANLYENKMSAIHSRPIETNLANSNAVNVFNNIINHNTLSLSNCAAAQRNVSATPSCSSGGSGGSSGSAGNSGGSGGNRTGNDSASNSTSGEGAPNESGPNGTSPTNISNLTSVTNLTNAPSNGSNSNATMETDSPLNNFSTINNRNILPYYSNACQITCVPPSPCSTRNDSRMNHFIKQENNYMYRNKQTEEFPNMQSNNKNSYYTDKQDIVFSALSKQYNSNVNISFNNINNSVSNFYRTVSKNYNIRDTILNLDK</sequence>
<organism evidence="2 3">
    <name type="scientific">Plasmodium vivax Mauritania I</name>
    <dbReference type="NCBI Taxonomy" id="1035515"/>
    <lineage>
        <taxon>Eukaryota</taxon>
        <taxon>Sar</taxon>
        <taxon>Alveolata</taxon>
        <taxon>Apicomplexa</taxon>
        <taxon>Aconoidasida</taxon>
        <taxon>Haemosporida</taxon>
        <taxon>Plasmodiidae</taxon>
        <taxon>Plasmodium</taxon>
        <taxon>Plasmodium (Plasmodium)</taxon>
    </lineage>
</organism>
<proteinExistence type="predicted"/>
<dbReference type="EMBL" id="KQ235117">
    <property type="protein sequence ID" value="KMZ90019.1"/>
    <property type="molecule type" value="Genomic_DNA"/>
</dbReference>
<protein>
    <submittedName>
        <fullName evidence="2">Uncharacterized protein</fullName>
    </submittedName>
</protein>
<dbReference type="OrthoDB" id="392657at2759"/>
<feature type="compositionally biased region" description="Gly residues" evidence="1">
    <location>
        <begin position="372"/>
        <end position="391"/>
    </location>
</feature>
<accession>A0A0J9T4H4</accession>
<feature type="region of interest" description="Disordered" evidence="1">
    <location>
        <begin position="1"/>
        <end position="39"/>
    </location>
</feature>
<feature type="region of interest" description="Disordered" evidence="1">
    <location>
        <begin position="364"/>
        <end position="445"/>
    </location>
</feature>
<evidence type="ECO:0000313" key="2">
    <source>
        <dbReference type="EMBL" id="KMZ90019.1"/>
    </source>
</evidence>
<feature type="compositionally biased region" description="Basic and acidic residues" evidence="1">
    <location>
        <begin position="1"/>
        <end position="26"/>
    </location>
</feature>